<dbReference type="OrthoDB" id="6358515at2759"/>
<evidence type="ECO:0000256" key="4">
    <source>
        <dbReference type="SAM" id="MobiDB-lite"/>
    </source>
</evidence>
<proteinExistence type="inferred from homology"/>
<dbReference type="OMA" id="MVNDMEM"/>
<comment type="similarity">
    <text evidence="1">Belongs to the RGS7BP/RGS9BP family.</text>
</comment>
<dbReference type="KEGG" id="aplc:110984134"/>
<dbReference type="AlphaFoldDB" id="A0A8B7Z217"/>
<feature type="compositionally biased region" description="Basic and acidic residues" evidence="4">
    <location>
        <begin position="1"/>
        <end position="11"/>
    </location>
</feature>
<keyword evidence="5" id="KW-1133">Transmembrane helix</keyword>
<dbReference type="Proteomes" id="UP000694845">
    <property type="component" value="Unplaced"/>
</dbReference>
<keyword evidence="7" id="KW-1185">Reference proteome</keyword>
<dbReference type="GeneID" id="110984134"/>
<accession>A0A8B7Z217</accession>
<organism evidence="7 8">
    <name type="scientific">Acanthaster planci</name>
    <name type="common">Crown-of-thorns starfish</name>
    <dbReference type="NCBI Taxonomy" id="133434"/>
    <lineage>
        <taxon>Eukaryota</taxon>
        <taxon>Metazoa</taxon>
        <taxon>Echinodermata</taxon>
        <taxon>Eleutherozoa</taxon>
        <taxon>Asterozoa</taxon>
        <taxon>Asteroidea</taxon>
        <taxon>Valvatacea</taxon>
        <taxon>Valvatida</taxon>
        <taxon>Acanthasteridae</taxon>
        <taxon>Acanthaster</taxon>
    </lineage>
</organism>
<feature type="compositionally biased region" description="Polar residues" evidence="4">
    <location>
        <begin position="16"/>
        <end position="28"/>
    </location>
</feature>
<dbReference type="GO" id="GO:0009968">
    <property type="term" value="P:negative regulation of signal transduction"/>
    <property type="evidence" value="ECO:0007669"/>
    <property type="project" value="UniProtKB-KW"/>
</dbReference>
<dbReference type="Gene3D" id="1.20.58.70">
    <property type="match status" value="1"/>
</dbReference>
<dbReference type="CTD" id="388531"/>
<protein>
    <submittedName>
        <fullName evidence="8">Regulator of G-protein signaling 9-binding protein-like</fullName>
    </submittedName>
</protein>
<keyword evidence="2" id="KW-0734">Signal transduction inhibitor</keyword>
<feature type="coiled-coil region" evidence="3">
    <location>
        <begin position="174"/>
        <end position="201"/>
    </location>
</feature>
<feature type="transmembrane region" description="Helical" evidence="5">
    <location>
        <begin position="250"/>
        <end position="270"/>
    </location>
</feature>
<evidence type="ECO:0000256" key="1">
    <source>
        <dbReference type="ARBA" id="ARBA00007457"/>
    </source>
</evidence>
<feature type="domain" description="Syntaxin N-terminal" evidence="6">
    <location>
        <begin position="37"/>
        <end position="139"/>
    </location>
</feature>
<sequence>MVHSHIEDSVIRRHSSTPVQSTMHTENSGEIDDCGTDECQSLVKEFNTETARYHDLVLALGGSSDSEYLRDELKKTRRTASELARRSKQTLIPHLKADFDFKSERGDYERLWNMFVSCAELYESHLRKSLELERSFPIHAGPHVLINTGVMEPVGVDNIPVNVENLDVPSVDRMVLEREDLKNQERDILELRNLISEMQRRVDIKPWMIEPLLDYKLDYEKSQSSLSDIASSNGTETTYDPHQRRKCICLVSIALLSLVAFTVVLVVCLVKFDTKTNGD</sequence>
<dbReference type="RefSeq" id="XP_022099654.1">
    <property type="nucleotide sequence ID" value="XM_022243962.1"/>
</dbReference>
<dbReference type="GO" id="GO:0016020">
    <property type="term" value="C:membrane"/>
    <property type="evidence" value="ECO:0007669"/>
    <property type="project" value="InterPro"/>
</dbReference>
<evidence type="ECO:0000259" key="6">
    <source>
        <dbReference type="Pfam" id="PF14523"/>
    </source>
</evidence>
<dbReference type="InterPro" id="IPR006011">
    <property type="entry name" value="Syntaxin_N"/>
</dbReference>
<feature type="region of interest" description="Disordered" evidence="4">
    <location>
        <begin position="1"/>
        <end position="32"/>
    </location>
</feature>
<name>A0A8B7Z217_ACAPL</name>
<keyword evidence="5" id="KW-0812">Transmembrane</keyword>
<reference evidence="8" key="1">
    <citation type="submission" date="2025-08" db="UniProtKB">
        <authorList>
            <consortium name="RefSeq"/>
        </authorList>
    </citation>
    <scope>IDENTIFICATION</scope>
</reference>
<evidence type="ECO:0000313" key="7">
    <source>
        <dbReference type="Proteomes" id="UP000694845"/>
    </source>
</evidence>
<evidence type="ECO:0000256" key="2">
    <source>
        <dbReference type="ARBA" id="ARBA00022700"/>
    </source>
</evidence>
<keyword evidence="3" id="KW-0175">Coiled coil</keyword>
<dbReference type="PANTHER" id="PTHR21029">
    <property type="entry name" value="R-SEVEN BINDING PROTEIN (R7BP) HOMOLOG"/>
    <property type="match status" value="1"/>
</dbReference>
<gene>
    <name evidence="8" type="primary">LOC110984134</name>
</gene>
<evidence type="ECO:0000256" key="5">
    <source>
        <dbReference type="SAM" id="Phobius"/>
    </source>
</evidence>
<dbReference type="Pfam" id="PF14523">
    <property type="entry name" value="Syntaxin_2"/>
    <property type="match status" value="1"/>
</dbReference>
<evidence type="ECO:0000256" key="3">
    <source>
        <dbReference type="SAM" id="Coils"/>
    </source>
</evidence>
<evidence type="ECO:0000313" key="8">
    <source>
        <dbReference type="RefSeq" id="XP_022099654.1"/>
    </source>
</evidence>
<dbReference type="InterPro" id="IPR026512">
    <property type="entry name" value="RGS7BP/RGS9BP"/>
</dbReference>
<keyword evidence="5" id="KW-0472">Membrane</keyword>